<dbReference type="SUPFAM" id="SSF55729">
    <property type="entry name" value="Acyl-CoA N-acyltransferases (Nat)"/>
    <property type="match status" value="1"/>
</dbReference>
<evidence type="ECO:0008006" key="2">
    <source>
        <dbReference type="Google" id="ProtNLM"/>
    </source>
</evidence>
<protein>
    <recommendedName>
        <fullName evidence="2">N-acetyltransferase domain-containing protein</fullName>
    </recommendedName>
</protein>
<reference evidence="1" key="1">
    <citation type="submission" date="2018-05" db="EMBL/GenBank/DDBJ databases">
        <authorList>
            <person name="Lanie J.A."/>
            <person name="Ng W.-L."/>
            <person name="Kazmierczak K.M."/>
            <person name="Andrzejewski T.M."/>
            <person name="Davidsen T.M."/>
            <person name="Wayne K.J."/>
            <person name="Tettelin H."/>
            <person name="Glass J.I."/>
            <person name="Rusch D."/>
            <person name="Podicherti R."/>
            <person name="Tsui H.-C.T."/>
            <person name="Winkler M.E."/>
        </authorList>
    </citation>
    <scope>NUCLEOTIDE SEQUENCE</scope>
</reference>
<proteinExistence type="predicted"/>
<gene>
    <name evidence="1" type="ORF">METZ01_LOCUS484811</name>
</gene>
<evidence type="ECO:0000313" key="1">
    <source>
        <dbReference type="EMBL" id="SVE31957.1"/>
    </source>
</evidence>
<feature type="non-terminal residue" evidence="1">
    <location>
        <position position="207"/>
    </location>
</feature>
<dbReference type="AlphaFoldDB" id="A0A383CHW0"/>
<name>A0A383CHW0_9ZZZZ</name>
<dbReference type="EMBL" id="UINC01209095">
    <property type="protein sequence ID" value="SVE31957.1"/>
    <property type="molecule type" value="Genomic_DNA"/>
</dbReference>
<dbReference type="InterPro" id="IPR016181">
    <property type="entry name" value="Acyl_CoA_acyltransferase"/>
</dbReference>
<organism evidence="1">
    <name type="scientific">marine metagenome</name>
    <dbReference type="NCBI Taxonomy" id="408172"/>
    <lineage>
        <taxon>unclassified sequences</taxon>
        <taxon>metagenomes</taxon>
        <taxon>ecological metagenomes</taxon>
    </lineage>
</organism>
<accession>A0A383CHW0</accession>
<sequence>MDDVYYFLSNNFDPGVKLDIWLSAFNRSWMPEKPNNGFMLVANETIVGVFCAFYSQRQIRKGIQNICNTSTWFVLDEYRSHSLKLMAAMLDQKGFLFTSLSASPNVYKLHRTFGFRSYVTTLVAIPNLPKLNYVSKRLEILADPESMGRCLDSEVKQISIDHRDIPTVQQIVFHVANEALLVLLDIRRVRGIPATNIFYLSNPDMFY</sequence>